<keyword evidence="2" id="KW-0732">Signal</keyword>
<dbReference type="InterPro" id="IPR050546">
    <property type="entry name" value="Glycosyl_Hydrlase_16"/>
</dbReference>
<feature type="compositionally biased region" description="Gly residues" evidence="1">
    <location>
        <begin position="64"/>
        <end position="73"/>
    </location>
</feature>
<keyword evidence="5" id="KW-1185">Reference proteome</keyword>
<sequence>MVVGRLCTFSLLLLLLGSDGASAGSRHRRQGPWGGVPPGHRDHGGGGGGGRWRVPPGLARRQGSGAGGAGAPGGQFNADVSASGPAPGPGPGSPSLGSRQGCVPSLTVVNGGQSTCSGELLFEDNFNDLEQWSNDVHMAGAPDYEFVVYKRSPRNIYIDNGIMTIFAFLTEDKEGPGFVSNGTMFVRGCTSSEADLCERTAFSYNILPPVRSARIHTANSFTFRYGVVEMRVRGPRGDWLYPQLTLKPAQSKYGPHFSSGEIRLPSHFGNRFLREPQQGGGGGRGGGGWRGRKLMRAGVVLGVRGENDAHMLSAEARAPQDVADWSRVFHVVRLKWAPDGYEFWVDGESVGRGKIPVPAGGFASLTGNPAQHAWASGGEDAPFDQEFFLSIGLGVGGLNRFPDTVTNGQNAELPKPWKNTSPKAMLNFWKAKDQWYPTWQSPHLQVSYAKVWAL</sequence>
<feature type="compositionally biased region" description="Low complexity" evidence="1">
    <location>
        <begin position="52"/>
        <end position="63"/>
    </location>
</feature>
<dbReference type="SUPFAM" id="SSF49899">
    <property type="entry name" value="Concanavalin A-like lectins/glucanases"/>
    <property type="match status" value="1"/>
</dbReference>
<accession>A0AAE1LHR2</accession>
<dbReference type="PANTHER" id="PTHR10963">
    <property type="entry name" value="GLYCOSYL HYDROLASE-RELATED"/>
    <property type="match status" value="1"/>
</dbReference>
<dbReference type="GO" id="GO:0005975">
    <property type="term" value="P:carbohydrate metabolic process"/>
    <property type="evidence" value="ECO:0007669"/>
    <property type="project" value="InterPro"/>
</dbReference>
<reference evidence="4" key="1">
    <citation type="submission" date="2021-07" db="EMBL/GenBank/DDBJ databases">
        <authorList>
            <person name="Catto M.A."/>
            <person name="Jacobson A."/>
            <person name="Kennedy G."/>
            <person name="Labadie P."/>
            <person name="Hunt B.G."/>
            <person name="Srinivasan R."/>
        </authorList>
    </citation>
    <scope>NUCLEOTIDE SEQUENCE</scope>
    <source>
        <strain evidence="4">PL_HMW_Pooled</strain>
        <tissue evidence="4">Head</tissue>
    </source>
</reference>
<dbReference type="PROSITE" id="PS51762">
    <property type="entry name" value="GH16_2"/>
    <property type="match status" value="1"/>
</dbReference>
<evidence type="ECO:0000313" key="5">
    <source>
        <dbReference type="Proteomes" id="UP001219518"/>
    </source>
</evidence>
<organism evidence="4 5">
    <name type="scientific">Frankliniella fusca</name>
    <dbReference type="NCBI Taxonomy" id="407009"/>
    <lineage>
        <taxon>Eukaryota</taxon>
        <taxon>Metazoa</taxon>
        <taxon>Ecdysozoa</taxon>
        <taxon>Arthropoda</taxon>
        <taxon>Hexapoda</taxon>
        <taxon>Insecta</taxon>
        <taxon>Pterygota</taxon>
        <taxon>Neoptera</taxon>
        <taxon>Paraneoptera</taxon>
        <taxon>Thysanoptera</taxon>
        <taxon>Terebrantia</taxon>
        <taxon>Thripoidea</taxon>
        <taxon>Thripidae</taxon>
        <taxon>Frankliniella</taxon>
    </lineage>
</organism>
<dbReference type="InterPro" id="IPR000757">
    <property type="entry name" value="Beta-glucanase-like"/>
</dbReference>
<proteinExistence type="predicted"/>
<name>A0AAE1LHR2_9NEOP</name>
<feature type="chain" id="PRO_5042205881" evidence="2">
    <location>
        <begin position="24"/>
        <end position="454"/>
    </location>
</feature>
<reference evidence="4" key="2">
    <citation type="journal article" date="2023" name="BMC Genomics">
        <title>Pest status, molecular evolution, and epigenetic factors derived from the genome assembly of Frankliniella fusca, a thysanopteran phytovirus vector.</title>
        <authorList>
            <person name="Catto M.A."/>
            <person name="Labadie P.E."/>
            <person name="Jacobson A.L."/>
            <person name="Kennedy G.G."/>
            <person name="Srinivasan R."/>
            <person name="Hunt B.G."/>
        </authorList>
    </citation>
    <scope>NUCLEOTIDE SEQUENCE</scope>
    <source>
        <strain evidence="4">PL_HMW_Pooled</strain>
    </source>
</reference>
<dbReference type="AlphaFoldDB" id="A0AAE1LHR2"/>
<evidence type="ECO:0000313" key="4">
    <source>
        <dbReference type="EMBL" id="KAK3919144.1"/>
    </source>
</evidence>
<comment type="caution">
    <text evidence="4">The sequence shown here is derived from an EMBL/GenBank/DDBJ whole genome shotgun (WGS) entry which is preliminary data.</text>
</comment>
<evidence type="ECO:0000256" key="2">
    <source>
        <dbReference type="SAM" id="SignalP"/>
    </source>
</evidence>
<dbReference type="Proteomes" id="UP001219518">
    <property type="component" value="Unassembled WGS sequence"/>
</dbReference>
<protein>
    <submittedName>
        <fullName evidence="4">Beta-1,3-glucan-binding protein</fullName>
    </submittedName>
</protein>
<dbReference type="InterPro" id="IPR013320">
    <property type="entry name" value="ConA-like_dom_sf"/>
</dbReference>
<evidence type="ECO:0000256" key="1">
    <source>
        <dbReference type="SAM" id="MobiDB-lite"/>
    </source>
</evidence>
<feature type="signal peptide" evidence="2">
    <location>
        <begin position="1"/>
        <end position="23"/>
    </location>
</feature>
<feature type="domain" description="GH16" evidence="3">
    <location>
        <begin position="98"/>
        <end position="454"/>
    </location>
</feature>
<dbReference type="EMBL" id="JAHWGI010000970">
    <property type="protein sequence ID" value="KAK3919144.1"/>
    <property type="molecule type" value="Genomic_DNA"/>
</dbReference>
<feature type="region of interest" description="Disordered" evidence="1">
    <location>
        <begin position="21"/>
        <end position="99"/>
    </location>
</feature>
<evidence type="ECO:0000259" key="3">
    <source>
        <dbReference type="PROSITE" id="PS51762"/>
    </source>
</evidence>
<gene>
    <name evidence="4" type="ORF">KUF71_008293</name>
</gene>
<dbReference type="GO" id="GO:0004553">
    <property type="term" value="F:hydrolase activity, hydrolyzing O-glycosyl compounds"/>
    <property type="evidence" value="ECO:0007669"/>
    <property type="project" value="InterPro"/>
</dbReference>
<dbReference type="PANTHER" id="PTHR10963:SF60">
    <property type="entry name" value="GRAM-NEGATIVE BACTERIA-BINDING PROTEIN 1-RELATED"/>
    <property type="match status" value="1"/>
</dbReference>
<dbReference type="Gene3D" id="2.60.120.200">
    <property type="match status" value="1"/>
</dbReference>